<dbReference type="GO" id="GO:0030145">
    <property type="term" value="F:manganese ion binding"/>
    <property type="evidence" value="ECO:0007669"/>
    <property type="project" value="InterPro"/>
</dbReference>
<dbReference type="SUPFAM" id="SSF51556">
    <property type="entry name" value="Metallo-dependent hydrolases"/>
    <property type="match status" value="1"/>
</dbReference>
<dbReference type="EC" id="3.1.3.48" evidence="2"/>
<comment type="catalytic activity">
    <reaction evidence="4">
        <text>O-phospho-L-tyrosyl-[protein] + H2O = L-tyrosyl-[protein] + phosphate</text>
        <dbReference type="Rhea" id="RHEA:10684"/>
        <dbReference type="Rhea" id="RHEA-COMP:10136"/>
        <dbReference type="Rhea" id="RHEA-COMP:20101"/>
        <dbReference type="ChEBI" id="CHEBI:15377"/>
        <dbReference type="ChEBI" id="CHEBI:43474"/>
        <dbReference type="ChEBI" id="CHEBI:46858"/>
        <dbReference type="ChEBI" id="CHEBI:61978"/>
        <dbReference type="EC" id="3.1.3.48"/>
    </reaction>
</comment>
<accession>A0A2Z5FVL4</accession>
<dbReference type="InterPro" id="IPR032466">
    <property type="entry name" value="Metal_Hydrolase"/>
</dbReference>
<dbReference type="AlphaFoldDB" id="A0A2Z5FVL4"/>
<sequence length="262" mass="29006">MIDIHHHLLYGLDDGPRDLETSCAMVDAAVANGFTHVVATPHANDRWAFTPEINRERLAEIEAYAAGRLTLGLGCDFHLSYDNIQDQFKNPAKYTINGLQYLLVEFPDYGIQPGIAETLYEFVASGVIPIITHPERNATLQAKPEMMAEWIRTGCIVQVTAGSLLGRFGPRAQALSHSLLRHNWVTLLASDAHNLSSRPPNLGDGHASLAKDYGQEIADRLCIHNPHAVFYGKTLPPQPDPLEFGDESEGRNKSLLSRIFSR</sequence>
<dbReference type="KEGG" id="abas:ACPOL_1054"/>
<dbReference type="GO" id="GO:0004725">
    <property type="term" value="F:protein tyrosine phosphatase activity"/>
    <property type="evidence" value="ECO:0007669"/>
    <property type="project" value="UniProtKB-EC"/>
</dbReference>
<keyword evidence="3" id="KW-0378">Hydrolase</keyword>
<evidence type="ECO:0000313" key="5">
    <source>
        <dbReference type="EMBL" id="AXC10405.1"/>
    </source>
</evidence>
<dbReference type="Gene3D" id="3.20.20.140">
    <property type="entry name" value="Metal-dependent hydrolases"/>
    <property type="match status" value="1"/>
</dbReference>
<reference evidence="5 6" key="1">
    <citation type="journal article" date="2018" name="Front. Microbiol.">
        <title>Hydrolytic Capabilities as a Key to Environmental Success: Chitinolytic and Cellulolytic Acidobacteria From Acidic Sub-arctic Soils and Boreal Peatlands.</title>
        <authorList>
            <person name="Belova S.E."/>
            <person name="Ravin N.V."/>
            <person name="Pankratov T.A."/>
            <person name="Rakitin A.L."/>
            <person name="Ivanova A.A."/>
            <person name="Beletsky A.V."/>
            <person name="Mardanov A.V."/>
            <person name="Sinninghe Damste J.S."/>
            <person name="Dedysh S.N."/>
        </authorList>
    </citation>
    <scope>NUCLEOTIDE SEQUENCE [LARGE SCALE GENOMIC DNA]</scope>
    <source>
        <strain evidence="5 6">SBC82</strain>
    </source>
</reference>
<evidence type="ECO:0000256" key="3">
    <source>
        <dbReference type="ARBA" id="ARBA00022801"/>
    </source>
</evidence>
<organism evidence="5 6">
    <name type="scientific">Acidisarcina polymorpha</name>
    <dbReference type="NCBI Taxonomy" id="2211140"/>
    <lineage>
        <taxon>Bacteria</taxon>
        <taxon>Pseudomonadati</taxon>
        <taxon>Acidobacteriota</taxon>
        <taxon>Terriglobia</taxon>
        <taxon>Terriglobales</taxon>
        <taxon>Acidobacteriaceae</taxon>
        <taxon>Acidisarcina</taxon>
    </lineage>
</organism>
<dbReference type="Pfam" id="PF19567">
    <property type="entry name" value="CpsB_CapC"/>
    <property type="match status" value="1"/>
</dbReference>
<proteinExistence type="inferred from homology"/>
<evidence type="ECO:0000256" key="4">
    <source>
        <dbReference type="ARBA" id="ARBA00051722"/>
    </source>
</evidence>
<dbReference type="PANTHER" id="PTHR39181">
    <property type="entry name" value="TYROSINE-PROTEIN PHOSPHATASE YWQE"/>
    <property type="match status" value="1"/>
</dbReference>
<gene>
    <name evidence="5" type="ORF">ACPOL_1054</name>
</gene>
<dbReference type="InterPro" id="IPR016667">
    <property type="entry name" value="Caps_polysacc_synth_CpsB/CapC"/>
</dbReference>
<dbReference type="OrthoDB" id="9788539at2"/>
<dbReference type="RefSeq" id="WP_114206044.1">
    <property type="nucleotide sequence ID" value="NZ_CP030840.1"/>
</dbReference>
<dbReference type="PANTHER" id="PTHR39181:SF1">
    <property type="entry name" value="TYROSINE-PROTEIN PHOSPHATASE YWQE"/>
    <property type="match status" value="1"/>
</dbReference>
<dbReference type="UniPathway" id="UPA00934"/>
<evidence type="ECO:0000313" key="6">
    <source>
        <dbReference type="Proteomes" id="UP000253606"/>
    </source>
</evidence>
<comment type="similarity">
    <text evidence="1">Belongs to the metallo-dependent hydrolases superfamily. CpsB/CapC family.</text>
</comment>
<keyword evidence="6" id="KW-1185">Reference proteome</keyword>
<protein>
    <recommendedName>
        <fullName evidence="2">protein-tyrosine-phosphatase</fullName>
        <ecNumber evidence="2">3.1.3.48</ecNumber>
    </recommendedName>
</protein>
<dbReference type="PIRSF" id="PIRSF016557">
    <property type="entry name" value="Caps_synth_CpsB"/>
    <property type="match status" value="1"/>
</dbReference>
<dbReference type="GO" id="GO:0045227">
    <property type="term" value="P:capsule polysaccharide biosynthetic process"/>
    <property type="evidence" value="ECO:0007669"/>
    <property type="project" value="UniProtKB-UniPathway"/>
</dbReference>
<dbReference type="EMBL" id="CP030840">
    <property type="protein sequence ID" value="AXC10405.1"/>
    <property type="molecule type" value="Genomic_DNA"/>
</dbReference>
<dbReference type="Proteomes" id="UP000253606">
    <property type="component" value="Chromosome"/>
</dbReference>
<evidence type="ECO:0000256" key="1">
    <source>
        <dbReference type="ARBA" id="ARBA00005750"/>
    </source>
</evidence>
<name>A0A2Z5FVL4_9BACT</name>
<evidence type="ECO:0000256" key="2">
    <source>
        <dbReference type="ARBA" id="ARBA00013064"/>
    </source>
</evidence>